<evidence type="ECO:0000259" key="2">
    <source>
        <dbReference type="PROSITE" id="PS50995"/>
    </source>
</evidence>
<comment type="caution">
    <text evidence="3">The sequence shown here is derived from an EMBL/GenBank/DDBJ whole genome shotgun (WGS) entry which is preliminary data.</text>
</comment>
<dbReference type="SMART" id="SM00347">
    <property type="entry name" value="HTH_MARR"/>
    <property type="match status" value="1"/>
</dbReference>
<feature type="domain" description="HTH marR-type" evidence="2">
    <location>
        <begin position="72"/>
        <end position="210"/>
    </location>
</feature>
<feature type="compositionally biased region" description="Basic and acidic residues" evidence="1">
    <location>
        <begin position="73"/>
        <end position="87"/>
    </location>
</feature>
<dbReference type="InterPro" id="IPR036388">
    <property type="entry name" value="WH-like_DNA-bd_sf"/>
</dbReference>
<dbReference type="InterPro" id="IPR036390">
    <property type="entry name" value="WH_DNA-bd_sf"/>
</dbReference>
<evidence type="ECO:0000313" key="4">
    <source>
        <dbReference type="Proteomes" id="UP001259347"/>
    </source>
</evidence>
<dbReference type="PRINTS" id="PR00598">
    <property type="entry name" value="HTHMARR"/>
</dbReference>
<keyword evidence="3" id="KW-0238">DNA-binding</keyword>
<dbReference type="Proteomes" id="UP001259347">
    <property type="component" value="Unassembled WGS sequence"/>
</dbReference>
<dbReference type="GO" id="GO:0003677">
    <property type="term" value="F:DNA binding"/>
    <property type="evidence" value="ECO:0007669"/>
    <property type="project" value="UniProtKB-KW"/>
</dbReference>
<sequence length="214" mass="23248">MSSQDSGRSERENADPVDAITAALARLRGRGGRRFGPHEHPDPEGHGGHGPRHADRHDGFPGGPWGGHRGRRGHDPHDLHDGDEGRRGRGGRPGMPWAGDLAGRHGAPAVFRMLEALAGGELSVSAIGEAIGVDQPRASRLVQQGAERGWVRREADPDDARRTRIVLTDEGRALIRGMRGQRREMVAQALEEMSPEERAELARLLTKLADNWPG</sequence>
<evidence type="ECO:0000313" key="3">
    <source>
        <dbReference type="EMBL" id="MDR6867004.1"/>
    </source>
</evidence>
<protein>
    <submittedName>
        <fullName evidence="3">DNA-binding MarR family transcriptional regulator</fullName>
    </submittedName>
</protein>
<feature type="region of interest" description="Disordered" evidence="1">
    <location>
        <begin position="1"/>
        <end position="100"/>
    </location>
</feature>
<dbReference type="InterPro" id="IPR039422">
    <property type="entry name" value="MarR/SlyA-like"/>
</dbReference>
<dbReference type="PROSITE" id="PS50995">
    <property type="entry name" value="HTH_MARR_2"/>
    <property type="match status" value="1"/>
</dbReference>
<keyword evidence="4" id="KW-1185">Reference proteome</keyword>
<dbReference type="Gene3D" id="1.10.10.10">
    <property type="entry name" value="Winged helix-like DNA-binding domain superfamily/Winged helix DNA-binding domain"/>
    <property type="match status" value="1"/>
</dbReference>
<gene>
    <name evidence="3" type="ORF">J2Y69_001603</name>
</gene>
<dbReference type="CDD" id="cd00090">
    <property type="entry name" value="HTH_ARSR"/>
    <property type="match status" value="1"/>
</dbReference>
<organism evidence="3 4">
    <name type="scientific">Microbacterium resistens</name>
    <dbReference type="NCBI Taxonomy" id="156977"/>
    <lineage>
        <taxon>Bacteria</taxon>
        <taxon>Bacillati</taxon>
        <taxon>Actinomycetota</taxon>
        <taxon>Actinomycetes</taxon>
        <taxon>Micrococcales</taxon>
        <taxon>Microbacteriaceae</taxon>
        <taxon>Microbacterium</taxon>
    </lineage>
</organism>
<dbReference type="RefSeq" id="WP_310019353.1">
    <property type="nucleotide sequence ID" value="NZ_JAVDUM010000006.1"/>
</dbReference>
<dbReference type="SUPFAM" id="SSF46785">
    <property type="entry name" value="Winged helix' DNA-binding domain"/>
    <property type="match status" value="1"/>
</dbReference>
<dbReference type="PANTHER" id="PTHR33164:SF57">
    <property type="entry name" value="MARR-FAMILY TRANSCRIPTIONAL REGULATOR"/>
    <property type="match status" value="1"/>
</dbReference>
<dbReference type="PANTHER" id="PTHR33164">
    <property type="entry name" value="TRANSCRIPTIONAL REGULATOR, MARR FAMILY"/>
    <property type="match status" value="1"/>
</dbReference>
<name>A0ABU1SBR6_9MICO</name>
<proteinExistence type="predicted"/>
<feature type="compositionally biased region" description="Basic and acidic residues" evidence="1">
    <location>
        <begin position="36"/>
        <end position="59"/>
    </location>
</feature>
<reference evidence="3 4" key="1">
    <citation type="submission" date="2023-07" db="EMBL/GenBank/DDBJ databases">
        <title>Sorghum-associated microbial communities from plants grown in Nebraska, USA.</title>
        <authorList>
            <person name="Schachtman D."/>
        </authorList>
    </citation>
    <scope>NUCLEOTIDE SEQUENCE [LARGE SCALE GENOMIC DNA]</scope>
    <source>
        <strain evidence="3 4">2980</strain>
    </source>
</reference>
<dbReference type="InterPro" id="IPR000835">
    <property type="entry name" value="HTH_MarR-typ"/>
</dbReference>
<dbReference type="InterPro" id="IPR011991">
    <property type="entry name" value="ArsR-like_HTH"/>
</dbReference>
<accession>A0ABU1SBR6</accession>
<dbReference type="EMBL" id="JAVDUM010000006">
    <property type="protein sequence ID" value="MDR6867004.1"/>
    <property type="molecule type" value="Genomic_DNA"/>
</dbReference>
<dbReference type="Pfam" id="PF12802">
    <property type="entry name" value="MarR_2"/>
    <property type="match status" value="1"/>
</dbReference>
<evidence type="ECO:0000256" key="1">
    <source>
        <dbReference type="SAM" id="MobiDB-lite"/>
    </source>
</evidence>